<name>A0ABR1TFP9_9PEZI</name>
<evidence type="ECO:0000256" key="1">
    <source>
        <dbReference type="SAM" id="MobiDB-lite"/>
    </source>
</evidence>
<dbReference type="Proteomes" id="UP001444661">
    <property type="component" value="Unassembled WGS sequence"/>
</dbReference>
<keyword evidence="3" id="KW-1185">Reference proteome</keyword>
<evidence type="ECO:0000313" key="2">
    <source>
        <dbReference type="EMBL" id="KAK8045459.1"/>
    </source>
</evidence>
<comment type="caution">
    <text evidence="2">The sequence shown here is derived from an EMBL/GenBank/DDBJ whole genome shotgun (WGS) entry which is preliminary data.</text>
</comment>
<organism evidence="2 3">
    <name type="scientific">Apiospora rasikravindrae</name>
    <dbReference type="NCBI Taxonomy" id="990691"/>
    <lineage>
        <taxon>Eukaryota</taxon>
        <taxon>Fungi</taxon>
        <taxon>Dikarya</taxon>
        <taxon>Ascomycota</taxon>
        <taxon>Pezizomycotina</taxon>
        <taxon>Sordariomycetes</taxon>
        <taxon>Xylariomycetidae</taxon>
        <taxon>Amphisphaeriales</taxon>
        <taxon>Apiosporaceae</taxon>
        <taxon>Apiospora</taxon>
    </lineage>
</organism>
<evidence type="ECO:0000313" key="3">
    <source>
        <dbReference type="Proteomes" id="UP001444661"/>
    </source>
</evidence>
<reference evidence="2 3" key="1">
    <citation type="submission" date="2023-01" db="EMBL/GenBank/DDBJ databases">
        <title>Analysis of 21 Apiospora genomes using comparative genomics revels a genus with tremendous synthesis potential of carbohydrate active enzymes and secondary metabolites.</title>
        <authorList>
            <person name="Sorensen T."/>
        </authorList>
    </citation>
    <scope>NUCLEOTIDE SEQUENCE [LARGE SCALE GENOMIC DNA]</scope>
    <source>
        <strain evidence="2 3">CBS 33761</strain>
    </source>
</reference>
<protein>
    <submittedName>
        <fullName evidence="2">Uncharacterized protein</fullName>
    </submittedName>
</protein>
<feature type="region of interest" description="Disordered" evidence="1">
    <location>
        <begin position="287"/>
        <end position="306"/>
    </location>
</feature>
<proteinExistence type="predicted"/>
<dbReference type="EMBL" id="JAQQWK010000003">
    <property type="protein sequence ID" value="KAK8045459.1"/>
    <property type="molecule type" value="Genomic_DNA"/>
</dbReference>
<sequence length="306" mass="30884">MLHRHCCDLGSLVRNLAPRLLLGRRVLALLLLPNRIPSLLRLEGLIVDPAEPLAAASADVSLQLSGRLLLVRRDQLPEHVHEPIGGLTQALADGAELARDPVEDLRVVAQGPADAAVLVPQKIAQGALDAVDDVRAALLAEGQLGLGLAGGEELLARLLLLLAAGFLQGTVRRRIESAPGRARVGRQVRGLRAAAEALAGGFAVGLGAAGAGDQEDELADVADLGAGAVEEAVGVGAAALELDVAALETGLLDVLALAAAPLGGGGRNSTTRGGGLTLSGGAGRRLAGLSGHGRSHCSGSGENGER</sequence>
<accession>A0ABR1TFP9</accession>
<gene>
    <name evidence="2" type="ORF">PG993_005483</name>
</gene>